<feature type="region of interest" description="Disordered" evidence="1">
    <location>
        <begin position="109"/>
        <end position="152"/>
    </location>
</feature>
<dbReference type="Proteomes" id="UP000250266">
    <property type="component" value="Unassembled WGS sequence"/>
</dbReference>
<evidence type="ECO:0000313" key="3">
    <source>
        <dbReference type="Proteomes" id="UP000250266"/>
    </source>
</evidence>
<protein>
    <submittedName>
        <fullName evidence="2">Uncharacterized protein</fullName>
    </submittedName>
</protein>
<accession>A0A8E2EFW3</accession>
<feature type="region of interest" description="Disordered" evidence="1">
    <location>
        <begin position="1"/>
        <end position="29"/>
    </location>
</feature>
<proteinExistence type="predicted"/>
<reference evidence="2 3" key="1">
    <citation type="journal article" date="2016" name="Nat. Commun.">
        <title>Ectomycorrhizal ecology is imprinted in the genome of the dominant symbiotic fungus Cenococcum geophilum.</title>
        <authorList>
            <consortium name="DOE Joint Genome Institute"/>
            <person name="Peter M."/>
            <person name="Kohler A."/>
            <person name="Ohm R.A."/>
            <person name="Kuo A."/>
            <person name="Krutzmann J."/>
            <person name="Morin E."/>
            <person name="Arend M."/>
            <person name="Barry K.W."/>
            <person name="Binder M."/>
            <person name="Choi C."/>
            <person name="Clum A."/>
            <person name="Copeland A."/>
            <person name="Grisel N."/>
            <person name="Haridas S."/>
            <person name="Kipfer T."/>
            <person name="LaButti K."/>
            <person name="Lindquist E."/>
            <person name="Lipzen A."/>
            <person name="Maire R."/>
            <person name="Meier B."/>
            <person name="Mihaltcheva S."/>
            <person name="Molinier V."/>
            <person name="Murat C."/>
            <person name="Poggeler S."/>
            <person name="Quandt C.A."/>
            <person name="Sperisen C."/>
            <person name="Tritt A."/>
            <person name="Tisserant E."/>
            <person name="Crous P.W."/>
            <person name="Henrissat B."/>
            <person name="Nehls U."/>
            <person name="Egli S."/>
            <person name="Spatafora J.W."/>
            <person name="Grigoriev I.V."/>
            <person name="Martin F.M."/>
        </authorList>
    </citation>
    <scope>NUCLEOTIDE SEQUENCE [LARGE SCALE GENOMIC DNA]</scope>
    <source>
        <strain evidence="2 3">CBS 459.81</strain>
    </source>
</reference>
<feature type="compositionally biased region" description="Polar residues" evidence="1">
    <location>
        <begin position="11"/>
        <end position="24"/>
    </location>
</feature>
<sequence>MQCVVAVAGTSRRTPPTQKENGIQLSDDKPDKQTVFIQHPAAQLRTEGLAGFEFVDKDDPVNDASIVKDRVSSRSNGYTHPAIGYAASQDSRIGRTHLTMLHVLTAAAKEKALRPGSRRGRGGEGGGGGTLRVPTVTTNPEPSTVEAKSPAARQICRQRMKAWKNSS</sequence>
<dbReference type="AlphaFoldDB" id="A0A8E2EFW3"/>
<keyword evidence="3" id="KW-1185">Reference proteome</keyword>
<gene>
    <name evidence="2" type="ORF">K432DRAFT_390743</name>
</gene>
<dbReference type="EMBL" id="KV744871">
    <property type="protein sequence ID" value="OCK83036.1"/>
    <property type="molecule type" value="Genomic_DNA"/>
</dbReference>
<organism evidence="2 3">
    <name type="scientific">Lepidopterella palustris CBS 459.81</name>
    <dbReference type="NCBI Taxonomy" id="1314670"/>
    <lineage>
        <taxon>Eukaryota</taxon>
        <taxon>Fungi</taxon>
        <taxon>Dikarya</taxon>
        <taxon>Ascomycota</taxon>
        <taxon>Pezizomycotina</taxon>
        <taxon>Dothideomycetes</taxon>
        <taxon>Pleosporomycetidae</taxon>
        <taxon>Mytilinidiales</taxon>
        <taxon>Argynnaceae</taxon>
        <taxon>Lepidopterella</taxon>
    </lineage>
</organism>
<evidence type="ECO:0000313" key="2">
    <source>
        <dbReference type="EMBL" id="OCK83036.1"/>
    </source>
</evidence>
<name>A0A8E2EFW3_9PEZI</name>
<evidence type="ECO:0000256" key="1">
    <source>
        <dbReference type="SAM" id="MobiDB-lite"/>
    </source>
</evidence>